<name>A0A923HPW1_9BURK</name>
<dbReference type="PANTHER" id="PTHR38683:SF1">
    <property type="entry name" value="CHORISMATE PYRUVATE-LYASE"/>
    <property type="match status" value="1"/>
</dbReference>
<dbReference type="InterPro" id="IPR007440">
    <property type="entry name" value="Chorismate--pyruvate_lyase"/>
</dbReference>
<keyword evidence="2 5" id="KW-0831">Ubiquinone biosynthesis</keyword>
<keyword evidence="7" id="KW-1185">Reference proteome</keyword>
<sequence>MRRKGYAGWHRHVNAVQADFNMSDWLTDRNSLTARLIARSQSFRVQRLRQGRALCLPDEADAIALPRVQQVIEREVVLRCDETPVVYAHTVLPLTATASHWPLFASLGNRSLGTTLFSDPLVQRGQLQYARLWREHRLMKRIAAEYALPAECQFLWARRSVFRRKGSPLLVTEVFLPEILGLPQMKVANDEKTD</sequence>
<keyword evidence="4 5" id="KW-0670">Pyruvate</keyword>
<dbReference type="GO" id="GO:0006744">
    <property type="term" value="P:ubiquinone biosynthetic process"/>
    <property type="evidence" value="ECO:0007669"/>
    <property type="project" value="UniProtKB-UniRule"/>
</dbReference>
<comment type="catalytic activity">
    <reaction evidence="5">
        <text>chorismate = 4-hydroxybenzoate + pyruvate</text>
        <dbReference type="Rhea" id="RHEA:16505"/>
        <dbReference type="ChEBI" id="CHEBI:15361"/>
        <dbReference type="ChEBI" id="CHEBI:17879"/>
        <dbReference type="ChEBI" id="CHEBI:29748"/>
        <dbReference type="EC" id="4.1.3.40"/>
    </reaction>
</comment>
<dbReference type="Gene3D" id="3.40.1410.10">
    <property type="entry name" value="Chorismate lyase-like"/>
    <property type="match status" value="1"/>
</dbReference>
<keyword evidence="1 5" id="KW-0963">Cytoplasm</keyword>
<gene>
    <name evidence="5" type="primary">ubiC</name>
    <name evidence="6" type="ORF">H8K36_16460</name>
</gene>
<dbReference type="InterPro" id="IPR028978">
    <property type="entry name" value="Chorismate_lyase_/UTRA_dom_sf"/>
</dbReference>
<dbReference type="SUPFAM" id="SSF64288">
    <property type="entry name" value="Chorismate lyase-like"/>
    <property type="match status" value="1"/>
</dbReference>
<comment type="pathway">
    <text evidence="5">Cofactor biosynthesis; ubiquinone biosynthesis.</text>
</comment>
<dbReference type="Proteomes" id="UP000627446">
    <property type="component" value="Unassembled WGS sequence"/>
</dbReference>
<feature type="binding site" evidence="5">
    <location>
        <position position="173"/>
    </location>
    <ligand>
        <name>substrate</name>
    </ligand>
</feature>
<dbReference type="GO" id="GO:0005829">
    <property type="term" value="C:cytosol"/>
    <property type="evidence" value="ECO:0007669"/>
    <property type="project" value="TreeGrafter"/>
</dbReference>
<dbReference type="GO" id="GO:0008813">
    <property type="term" value="F:chorismate lyase activity"/>
    <property type="evidence" value="ECO:0007669"/>
    <property type="project" value="UniProtKB-UniRule"/>
</dbReference>
<comment type="similarity">
    <text evidence="5">Belongs to the UbiC family.</text>
</comment>
<evidence type="ECO:0000256" key="5">
    <source>
        <dbReference type="HAMAP-Rule" id="MF_01632"/>
    </source>
</evidence>
<evidence type="ECO:0000313" key="7">
    <source>
        <dbReference type="Proteomes" id="UP000627446"/>
    </source>
</evidence>
<organism evidence="6 7">
    <name type="scientific">Undibacterium nitidum</name>
    <dbReference type="NCBI Taxonomy" id="2762298"/>
    <lineage>
        <taxon>Bacteria</taxon>
        <taxon>Pseudomonadati</taxon>
        <taxon>Pseudomonadota</taxon>
        <taxon>Betaproteobacteria</taxon>
        <taxon>Burkholderiales</taxon>
        <taxon>Oxalobacteraceae</taxon>
        <taxon>Undibacterium</taxon>
    </lineage>
</organism>
<proteinExistence type="inferred from homology"/>
<accession>A0A923HPW1</accession>
<dbReference type="GO" id="GO:0042866">
    <property type="term" value="P:pyruvate biosynthetic process"/>
    <property type="evidence" value="ECO:0007669"/>
    <property type="project" value="UniProtKB-UniRule"/>
</dbReference>
<evidence type="ECO:0000256" key="1">
    <source>
        <dbReference type="ARBA" id="ARBA00022490"/>
    </source>
</evidence>
<evidence type="ECO:0000256" key="2">
    <source>
        <dbReference type="ARBA" id="ARBA00022688"/>
    </source>
</evidence>
<reference evidence="6" key="1">
    <citation type="submission" date="2020-08" db="EMBL/GenBank/DDBJ databases">
        <title>Novel species isolated from subtropical streams in China.</title>
        <authorList>
            <person name="Lu H."/>
        </authorList>
    </citation>
    <scope>NUCLEOTIDE SEQUENCE</scope>
    <source>
        <strain evidence="6">LX22W</strain>
    </source>
</reference>
<dbReference type="HAMAP" id="MF_01632">
    <property type="entry name" value="UbiC"/>
    <property type="match status" value="1"/>
</dbReference>
<comment type="caution">
    <text evidence="6">The sequence shown here is derived from an EMBL/GenBank/DDBJ whole genome shotgun (WGS) entry which is preliminary data.</text>
</comment>
<evidence type="ECO:0000313" key="6">
    <source>
        <dbReference type="EMBL" id="MBC3882987.1"/>
    </source>
</evidence>
<feature type="binding site" evidence="5">
    <location>
        <position position="74"/>
    </location>
    <ligand>
        <name>substrate</name>
    </ligand>
</feature>
<dbReference type="EC" id="4.1.3.40" evidence="5"/>
<dbReference type="EMBL" id="JACOFZ010000009">
    <property type="protein sequence ID" value="MBC3882987.1"/>
    <property type="molecule type" value="Genomic_DNA"/>
</dbReference>
<dbReference type="AlphaFoldDB" id="A0A923HPW1"/>
<comment type="function">
    <text evidence="5">Removes the pyruvyl group from chorismate, with concomitant aromatization of the ring, to provide 4-hydroxybenzoate (4HB) for the ubiquinone pathway.</text>
</comment>
<feature type="binding site" evidence="5">
    <location>
        <position position="112"/>
    </location>
    <ligand>
        <name>substrate</name>
    </ligand>
</feature>
<protein>
    <recommendedName>
        <fullName evidence="5">Probable chorismate pyruvate-lyase</fullName>
        <shortName evidence="5">CL</shortName>
        <shortName evidence="5">CPL</shortName>
        <ecNumber evidence="5">4.1.3.40</ecNumber>
    </recommendedName>
</protein>
<comment type="subcellular location">
    <subcellularLocation>
        <location evidence="5">Cytoplasm</location>
    </subcellularLocation>
</comment>
<evidence type="ECO:0000256" key="4">
    <source>
        <dbReference type="ARBA" id="ARBA00023317"/>
    </source>
</evidence>
<keyword evidence="3 5" id="KW-0456">Lyase</keyword>
<dbReference type="Pfam" id="PF04345">
    <property type="entry name" value="Chor_lyase"/>
    <property type="match status" value="1"/>
</dbReference>
<dbReference type="PANTHER" id="PTHR38683">
    <property type="entry name" value="CHORISMATE PYRUVATE-LYASE"/>
    <property type="match status" value="1"/>
</dbReference>
<evidence type="ECO:0000256" key="3">
    <source>
        <dbReference type="ARBA" id="ARBA00023239"/>
    </source>
</evidence>
<comment type="caution">
    <text evidence="5">Lacks conserved residue(s) required for the propagation of feature annotation.</text>
</comment>